<gene>
    <name evidence="1" type="ORF">AVEN_144891_1</name>
</gene>
<accession>A0A4Y2EDY0</accession>
<reference evidence="1 2" key="1">
    <citation type="journal article" date="2019" name="Sci. Rep.">
        <title>Orb-weaving spider Araneus ventricosus genome elucidates the spidroin gene catalogue.</title>
        <authorList>
            <person name="Kono N."/>
            <person name="Nakamura H."/>
            <person name="Ohtoshi R."/>
            <person name="Moran D.A.P."/>
            <person name="Shinohara A."/>
            <person name="Yoshida Y."/>
            <person name="Fujiwara M."/>
            <person name="Mori M."/>
            <person name="Tomita M."/>
            <person name="Arakawa K."/>
        </authorList>
    </citation>
    <scope>NUCLEOTIDE SEQUENCE [LARGE SCALE GENOMIC DNA]</scope>
</reference>
<keyword evidence="2" id="KW-1185">Reference proteome</keyword>
<evidence type="ECO:0000313" key="1">
    <source>
        <dbReference type="EMBL" id="GBM27343.1"/>
    </source>
</evidence>
<sequence>MILIKRLSIPSIPGALPDGKCSITTEISRKGENGGLGGCVDVVILLLQNATQLLAVQQPTRWHHLSEALLVNGRVETALVQKPQYYKKREERRYVEAAAMWATQRKRW</sequence>
<dbReference type="EMBL" id="BGPR01000582">
    <property type="protein sequence ID" value="GBM27343.1"/>
    <property type="molecule type" value="Genomic_DNA"/>
</dbReference>
<dbReference type="Proteomes" id="UP000499080">
    <property type="component" value="Unassembled WGS sequence"/>
</dbReference>
<dbReference type="AlphaFoldDB" id="A0A4Y2EDY0"/>
<name>A0A4Y2EDY0_ARAVE</name>
<proteinExistence type="predicted"/>
<evidence type="ECO:0000313" key="2">
    <source>
        <dbReference type="Proteomes" id="UP000499080"/>
    </source>
</evidence>
<protein>
    <submittedName>
        <fullName evidence="1">Uncharacterized protein</fullName>
    </submittedName>
</protein>
<comment type="caution">
    <text evidence="1">The sequence shown here is derived from an EMBL/GenBank/DDBJ whole genome shotgun (WGS) entry which is preliminary data.</text>
</comment>
<organism evidence="1 2">
    <name type="scientific">Araneus ventricosus</name>
    <name type="common">Orbweaver spider</name>
    <name type="synonym">Epeira ventricosa</name>
    <dbReference type="NCBI Taxonomy" id="182803"/>
    <lineage>
        <taxon>Eukaryota</taxon>
        <taxon>Metazoa</taxon>
        <taxon>Ecdysozoa</taxon>
        <taxon>Arthropoda</taxon>
        <taxon>Chelicerata</taxon>
        <taxon>Arachnida</taxon>
        <taxon>Araneae</taxon>
        <taxon>Araneomorphae</taxon>
        <taxon>Entelegynae</taxon>
        <taxon>Araneoidea</taxon>
        <taxon>Araneidae</taxon>
        <taxon>Araneus</taxon>
    </lineage>
</organism>